<dbReference type="Pfam" id="PF04667">
    <property type="entry name" value="Endosulfine"/>
    <property type="match status" value="1"/>
</dbReference>
<dbReference type="InterPro" id="IPR006760">
    <property type="entry name" value="Endosulphine"/>
</dbReference>
<evidence type="ECO:0000313" key="5">
    <source>
        <dbReference type="Proteomes" id="UP001321749"/>
    </source>
</evidence>
<evidence type="ECO:0000313" key="4">
    <source>
        <dbReference type="EMBL" id="KAK4463214.1"/>
    </source>
</evidence>
<feature type="compositionally biased region" description="Basic and acidic residues" evidence="3">
    <location>
        <begin position="63"/>
        <end position="73"/>
    </location>
</feature>
<gene>
    <name evidence="4" type="ORF">QBC42DRAFT_266213</name>
</gene>
<evidence type="ECO:0000256" key="2">
    <source>
        <dbReference type="RuleBase" id="RU363120"/>
    </source>
</evidence>
<protein>
    <recommendedName>
        <fullName evidence="2">mRNA stability protein</fullName>
    </recommendedName>
</protein>
<sequence length="122" mass="13488">MDSSQGSHLLTDRDKRLLHLYGKIPTTGHLSHHQPEERKYFDSGDFALSQARQPSNIGAVETGSKHPLREDISRPSCPVPNSSNVESDANQQLQGGKNATVARRVSHLHQEIVGQIVDSQEK</sequence>
<accession>A0AAV9HT45</accession>
<comment type="caution">
    <text evidence="4">The sequence shown here is derived from an EMBL/GenBank/DDBJ whole genome shotgun (WGS) entry which is preliminary data.</text>
</comment>
<comment type="function">
    <text evidence="2">Plays an essential role in initiation of the G0 program by preventing the degradation of specific nutrient-regulated mRNAs via the 5'-3' mRNA decay pathway.</text>
</comment>
<feature type="compositionally biased region" description="Polar residues" evidence="3">
    <location>
        <begin position="79"/>
        <end position="97"/>
    </location>
</feature>
<dbReference type="AlphaFoldDB" id="A0AAV9HT45"/>
<dbReference type="Proteomes" id="UP001321749">
    <property type="component" value="Unassembled WGS sequence"/>
</dbReference>
<reference evidence="4" key="1">
    <citation type="journal article" date="2023" name="Mol. Phylogenet. Evol.">
        <title>Genome-scale phylogeny and comparative genomics of the fungal order Sordariales.</title>
        <authorList>
            <person name="Hensen N."/>
            <person name="Bonometti L."/>
            <person name="Westerberg I."/>
            <person name="Brannstrom I.O."/>
            <person name="Guillou S."/>
            <person name="Cros-Aarteil S."/>
            <person name="Calhoun S."/>
            <person name="Haridas S."/>
            <person name="Kuo A."/>
            <person name="Mondo S."/>
            <person name="Pangilinan J."/>
            <person name="Riley R."/>
            <person name="LaButti K."/>
            <person name="Andreopoulos B."/>
            <person name="Lipzen A."/>
            <person name="Chen C."/>
            <person name="Yan M."/>
            <person name="Daum C."/>
            <person name="Ng V."/>
            <person name="Clum A."/>
            <person name="Steindorff A."/>
            <person name="Ohm R.A."/>
            <person name="Martin F."/>
            <person name="Silar P."/>
            <person name="Natvig D.O."/>
            <person name="Lalanne C."/>
            <person name="Gautier V."/>
            <person name="Ament-Velasquez S.L."/>
            <person name="Kruys A."/>
            <person name="Hutchinson M.I."/>
            <person name="Powell A.J."/>
            <person name="Barry K."/>
            <person name="Miller A.N."/>
            <person name="Grigoriev I.V."/>
            <person name="Debuchy R."/>
            <person name="Gladieux P."/>
            <person name="Hiltunen Thoren M."/>
            <person name="Johannesson H."/>
        </authorList>
    </citation>
    <scope>NUCLEOTIDE SEQUENCE</scope>
    <source>
        <strain evidence="4">PSN324</strain>
    </source>
</reference>
<proteinExistence type="inferred from homology"/>
<evidence type="ECO:0000256" key="1">
    <source>
        <dbReference type="ARBA" id="ARBA00010520"/>
    </source>
</evidence>
<keyword evidence="5" id="KW-1185">Reference proteome</keyword>
<name>A0AAV9HT45_9PEZI</name>
<comment type="similarity">
    <text evidence="1 2">Belongs to the endosulfine family.</text>
</comment>
<organism evidence="4 5">
    <name type="scientific">Cladorrhinum samala</name>
    <dbReference type="NCBI Taxonomy" id="585594"/>
    <lineage>
        <taxon>Eukaryota</taxon>
        <taxon>Fungi</taxon>
        <taxon>Dikarya</taxon>
        <taxon>Ascomycota</taxon>
        <taxon>Pezizomycotina</taxon>
        <taxon>Sordariomycetes</taxon>
        <taxon>Sordariomycetidae</taxon>
        <taxon>Sordariales</taxon>
        <taxon>Podosporaceae</taxon>
        <taxon>Cladorrhinum</taxon>
    </lineage>
</organism>
<dbReference type="EMBL" id="MU864962">
    <property type="protein sequence ID" value="KAK4463214.1"/>
    <property type="molecule type" value="Genomic_DNA"/>
</dbReference>
<reference evidence="4" key="2">
    <citation type="submission" date="2023-06" db="EMBL/GenBank/DDBJ databases">
        <authorList>
            <consortium name="Lawrence Berkeley National Laboratory"/>
            <person name="Mondo S.J."/>
            <person name="Hensen N."/>
            <person name="Bonometti L."/>
            <person name="Westerberg I."/>
            <person name="Brannstrom I.O."/>
            <person name="Guillou S."/>
            <person name="Cros-Aarteil S."/>
            <person name="Calhoun S."/>
            <person name="Haridas S."/>
            <person name="Kuo A."/>
            <person name="Pangilinan J."/>
            <person name="Riley R."/>
            <person name="Labutti K."/>
            <person name="Andreopoulos B."/>
            <person name="Lipzen A."/>
            <person name="Chen C."/>
            <person name="Yanf M."/>
            <person name="Daum C."/>
            <person name="Ng V."/>
            <person name="Clum A."/>
            <person name="Steindorff A."/>
            <person name="Ohm R."/>
            <person name="Martin F."/>
            <person name="Silar P."/>
            <person name="Natvig D."/>
            <person name="Lalanne C."/>
            <person name="Gautier V."/>
            <person name="Ament-Velasquez S.L."/>
            <person name="Kruys A."/>
            <person name="Hutchinson M.I."/>
            <person name="Powell A.J."/>
            <person name="Barry K."/>
            <person name="Miller A.N."/>
            <person name="Grigoriev I.V."/>
            <person name="Debuchy R."/>
            <person name="Gladieux P."/>
            <person name="Thoren M.H."/>
            <person name="Johannesson H."/>
        </authorList>
    </citation>
    <scope>NUCLEOTIDE SEQUENCE</scope>
    <source>
        <strain evidence="4">PSN324</strain>
    </source>
</reference>
<evidence type="ECO:0000256" key="3">
    <source>
        <dbReference type="SAM" id="MobiDB-lite"/>
    </source>
</evidence>
<feature type="region of interest" description="Disordered" evidence="3">
    <location>
        <begin position="54"/>
        <end position="100"/>
    </location>
</feature>